<organism evidence="1 2">
    <name type="scientific">Sphingobium tyrosinilyticum</name>
    <dbReference type="NCBI Taxonomy" id="2715436"/>
    <lineage>
        <taxon>Bacteria</taxon>
        <taxon>Pseudomonadati</taxon>
        <taxon>Pseudomonadota</taxon>
        <taxon>Alphaproteobacteria</taxon>
        <taxon>Sphingomonadales</taxon>
        <taxon>Sphingomonadaceae</taxon>
        <taxon>Sphingobium</taxon>
    </lineage>
</organism>
<name>A0ABV9F3C1_9SPHN</name>
<evidence type="ECO:0000313" key="1">
    <source>
        <dbReference type="EMBL" id="MFC4595699.1"/>
    </source>
</evidence>
<dbReference type="RefSeq" id="WP_380806201.1">
    <property type="nucleotide sequence ID" value="NZ_JBHSFZ010000058.1"/>
</dbReference>
<gene>
    <name evidence="1" type="ORF">ACFO3E_16185</name>
</gene>
<dbReference type="Proteomes" id="UP001595957">
    <property type="component" value="Unassembled WGS sequence"/>
</dbReference>
<reference evidence="2" key="1">
    <citation type="journal article" date="2019" name="Int. J. Syst. Evol. Microbiol.">
        <title>The Global Catalogue of Microorganisms (GCM) 10K type strain sequencing project: providing services to taxonomists for standard genome sequencing and annotation.</title>
        <authorList>
            <consortium name="The Broad Institute Genomics Platform"/>
            <consortium name="The Broad Institute Genome Sequencing Center for Infectious Disease"/>
            <person name="Wu L."/>
            <person name="Ma J."/>
        </authorList>
    </citation>
    <scope>NUCLEOTIDE SEQUENCE [LARGE SCALE GENOMIC DNA]</scope>
    <source>
        <strain evidence="2">NBRC 103632</strain>
    </source>
</reference>
<accession>A0ABV9F3C1</accession>
<keyword evidence="2" id="KW-1185">Reference proteome</keyword>
<dbReference type="EMBL" id="JBHSFZ010000058">
    <property type="protein sequence ID" value="MFC4595699.1"/>
    <property type="molecule type" value="Genomic_DNA"/>
</dbReference>
<sequence length="45" mass="4733">MALGKAGATVIALARTMGEDPQKLGMLKEVEASGRALGYDVHGYR</sequence>
<comment type="caution">
    <text evidence="1">The sequence shown here is derived from an EMBL/GenBank/DDBJ whole genome shotgun (WGS) entry which is preliminary data.</text>
</comment>
<evidence type="ECO:0000313" key="2">
    <source>
        <dbReference type="Proteomes" id="UP001595957"/>
    </source>
</evidence>
<protein>
    <submittedName>
        <fullName evidence="1">Uncharacterized protein</fullName>
    </submittedName>
</protein>
<proteinExistence type="predicted"/>